<evidence type="ECO:0000256" key="19">
    <source>
        <dbReference type="HAMAP-Rule" id="MF_00719"/>
    </source>
</evidence>
<evidence type="ECO:0000256" key="4">
    <source>
        <dbReference type="ARBA" id="ARBA00010561"/>
    </source>
</evidence>
<evidence type="ECO:0000256" key="10">
    <source>
        <dbReference type="ARBA" id="ARBA00022692"/>
    </source>
</evidence>
<dbReference type="UniPathway" id="UPA00148">
    <property type="reaction ID" value="UER00238"/>
</dbReference>
<dbReference type="GO" id="GO:0008818">
    <property type="term" value="F:cobalamin 5'-phosphate synthase activity"/>
    <property type="evidence" value="ECO:0007669"/>
    <property type="project" value="UniProtKB-UniRule"/>
</dbReference>
<dbReference type="PANTHER" id="PTHR34148">
    <property type="entry name" value="ADENOSYLCOBINAMIDE-GDP RIBAZOLETRANSFERASE"/>
    <property type="match status" value="1"/>
</dbReference>
<name>A0A1I4H4L8_9FIRM</name>
<feature type="transmembrane region" description="Helical" evidence="19">
    <location>
        <begin position="157"/>
        <end position="182"/>
    </location>
</feature>
<keyword evidence="8 19" id="KW-0169">Cobalamin biosynthesis</keyword>
<dbReference type="PANTHER" id="PTHR34148:SF1">
    <property type="entry name" value="ADENOSYLCOBINAMIDE-GDP RIBAZOLETRANSFERASE"/>
    <property type="match status" value="1"/>
</dbReference>
<organism evidence="20 21">
    <name type="scientific">Pelosinus propionicus DSM 13327</name>
    <dbReference type="NCBI Taxonomy" id="1123291"/>
    <lineage>
        <taxon>Bacteria</taxon>
        <taxon>Bacillati</taxon>
        <taxon>Bacillota</taxon>
        <taxon>Negativicutes</taxon>
        <taxon>Selenomonadales</taxon>
        <taxon>Sporomusaceae</taxon>
        <taxon>Pelosinus</taxon>
    </lineage>
</organism>
<evidence type="ECO:0000256" key="2">
    <source>
        <dbReference type="ARBA" id="ARBA00004651"/>
    </source>
</evidence>
<feature type="transmembrane region" description="Helical" evidence="19">
    <location>
        <begin position="248"/>
        <end position="267"/>
    </location>
</feature>
<evidence type="ECO:0000256" key="14">
    <source>
        <dbReference type="ARBA" id="ARBA00025228"/>
    </source>
</evidence>
<comment type="cofactor">
    <cofactor evidence="1 19">
        <name>Mg(2+)</name>
        <dbReference type="ChEBI" id="CHEBI:18420"/>
    </cofactor>
</comment>
<dbReference type="GO" id="GO:0051073">
    <property type="term" value="F:adenosylcobinamide-GDP ribazoletransferase activity"/>
    <property type="evidence" value="ECO:0007669"/>
    <property type="project" value="UniProtKB-UniRule"/>
</dbReference>
<evidence type="ECO:0000256" key="8">
    <source>
        <dbReference type="ARBA" id="ARBA00022573"/>
    </source>
</evidence>
<comment type="subcellular location">
    <subcellularLocation>
        <location evidence="2 19">Cell membrane</location>
        <topology evidence="2 19">Multi-pass membrane protein</topology>
    </subcellularLocation>
</comment>
<protein>
    <recommendedName>
        <fullName evidence="6 19">Adenosylcobinamide-GDP ribazoletransferase</fullName>
        <ecNumber evidence="5 19">2.7.8.26</ecNumber>
    </recommendedName>
    <alternativeName>
        <fullName evidence="16 19">Cobalamin synthase</fullName>
    </alternativeName>
    <alternativeName>
        <fullName evidence="15 19">Cobalamin-5'-phosphate synthase</fullName>
    </alternativeName>
</protein>
<dbReference type="InterPro" id="IPR003805">
    <property type="entry name" value="CobS"/>
</dbReference>
<feature type="transmembrane region" description="Helical" evidence="19">
    <location>
        <begin position="131"/>
        <end position="151"/>
    </location>
</feature>
<feature type="transmembrane region" description="Helical" evidence="19">
    <location>
        <begin position="83"/>
        <end position="110"/>
    </location>
</feature>
<reference evidence="21" key="1">
    <citation type="submission" date="2016-10" db="EMBL/GenBank/DDBJ databases">
        <authorList>
            <person name="Varghese N."/>
            <person name="Submissions S."/>
        </authorList>
    </citation>
    <scope>NUCLEOTIDE SEQUENCE [LARGE SCALE GENOMIC DNA]</scope>
    <source>
        <strain evidence="21">DSM 13327</strain>
    </source>
</reference>
<evidence type="ECO:0000256" key="17">
    <source>
        <dbReference type="ARBA" id="ARBA00048623"/>
    </source>
</evidence>
<evidence type="ECO:0000256" key="16">
    <source>
        <dbReference type="ARBA" id="ARBA00032853"/>
    </source>
</evidence>
<keyword evidence="9 19" id="KW-0808">Transferase</keyword>
<keyword evidence="21" id="KW-1185">Reference proteome</keyword>
<feature type="transmembrane region" description="Helical" evidence="19">
    <location>
        <begin position="203"/>
        <end position="233"/>
    </location>
</feature>
<evidence type="ECO:0000256" key="11">
    <source>
        <dbReference type="ARBA" id="ARBA00022842"/>
    </source>
</evidence>
<feature type="transmembrane region" description="Helical" evidence="19">
    <location>
        <begin position="54"/>
        <end position="77"/>
    </location>
</feature>
<dbReference type="HAMAP" id="MF_00719">
    <property type="entry name" value="CobS"/>
    <property type="match status" value="1"/>
</dbReference>
<comment type="similarity">
    <text evidence="4 19">Belongs to the CobS family.</text>
</comment>
<comment type="pathway">
    <text evidence="3 19">Cofactor biosynthesis; adenosylcobalamin biosynthesis; adenosylcobalamin from cob(II)yrinate a,c-diamide: step 7/7.</text>
</comment>
<evidence type="ECO:0000256" key="6">
    <source>
        <dbReference type="ARBA" id="ARBA00015850"/>
    </source>
</evidence>
<evidence type="ECO:0000256" key="12">
    <source>
        <dbReference type="ARBA" id="ARBA00022989"/>
    </source>
</evidence>
<keyword evidence="7 19" id="KW-1003">Cell membrane</keyword>
<evidence type="ECO:0000256" key="7">
    <source>
        <dbReference type="ARBA" id="ARBA00022475"/>
    </source>
</evidence>
<dbReference type="EC" id="2.7.8.26" evidence="5 19"/>
<comment type="catalytic activity">
    <reaction evidence="17 19">
        <text>alpha-ribazole + adenosylcob(III)inamide-GDP = adenosylcob(III)alamin + GMP + H(+)</text>
        <dbReference type="Rhea" id="RHEA:16049"/>
        <dbReference type="ChEBI" id="CHEBI:10329"/>
        <dbReference type="ChEBI" id="CHEBI:15378"/>
        <dbReference type="ChEBI" id="CHEBI:18408"/>
        <dbReference type="ChEBI" id="CHEBI:58115"/>
        <dbReference type="ChEBI" id="CHEBI:60487"/>
        <dbReference type="EC" id="2.7.8.26"/>
    </reaction>
</comment>
<evidence type="ECO:0000313" key="20">
    <source>
        <dbReference type="EMBL" id="SFL36603.1"/>
    </source>
</evidence>
<evidence type="ECO:0000256" key="5">
    <source>
        <dbReference type="ARBA" id="ARBA00013200"/>
    </source>
</evidence>
<evidence type="ECO:0000256" key="15">
    <source>
        <dbReference type="ARBA" id="ARBA00032605"/>
    </source>
</evidence>
<comment type="function">
    <text evidence="14 19">Joins adenosylcobinamide-GDP and alpha-ribazole to generate adenosylcobalamin (Ado-cobalamin). Also synthesizes adenosylcobalamin 5'-phosphate from adenosylcobinamide-GDP and alpha-ribazole 5'-phosphate.</text>
</comment>
<keyword evidence="13 19" id="KW-0472">Membrane</keyword>
<dbReference type="NCBIfam" id="TIGR00317">
    <property type="entry name" value="cobS"/>
    <property type="match status" value="1"/>
</dbReference>
<proteinExistence type="inferred from homology"/>
<dbReference type="Pfam" id="PF02654">
    <property type="entry name" value="CobS"/>
    <property type="match status" value="1"/>
</dbReference>
<evidence type="ECO:0000256" key="18">
    <source>
        <dbReference type="ARBA" id="ARBA00049504"/>
    </source>
</evidence>
<keyword evidence="11 19" id="KW-0460">Magnesium</keyword>
<evidence type="ECO:0000256" key="9">
    <source>
        <dbReference type="ARBA" id="ARBA00022679"/>
    </source>
</evidence>
<dbReference type="EMBL" id="FOTS01000002">
    <property type="protein sequence ID" value="SFL36603.1"/>
    <property type="molecule type" value="Genomic_DNA"/>
</dbReference>
<dbReference type="GO" id="GO:0009236">
    <property type="term" value="P:cobalamin biosynthetic process"/>
    <property type="evidence" value="ECO:0007669"/>
    <property type="project" value="UniProtKB-UniRule"/>
</dbReference>
<dbReference type="STRING" id="1123291.SAMN04490355_1002156"/>
<keyword evidence="10 19" id="KW-0812">Transmembrane</keyword>
<sequence length="268" mass="29266">MIILWKVQQGTREAKILFGNVIGDFITGFQFLTRIPIKAQTQWSPDSFSQSVKYFPLIGGIIGLLLAGSVYGAQAFWGVNVPVHLLAIGVILFEIILTGGLHCDGLMDTIDGVFSGKSRERMLEIMKDSRVGAFGAMSFCLLIFVKYSLIMDMDPRLLPLAILVMPIIGRTAVIIPITFYPYARPEGLGKAFYQSSHKYTLSIAGILAALLLIPLGKIVIASGVIGIVFAYLFSEYVSKRLGGLTGDVYGATIELTEIVTLLVFIIYS</sequence>
<evidence type="ECO:0000256" key="1">
    <source>
        <dbReference type="ARBA" id="ARBA00001946"/>
    </source>
</evidence>
<accession>A0A1I4H4L8</accession>
<dbReference type="Proteomes" id="UP000199520">
    <property type="component" value="Unassembled WGS sequence"/>
</dbReference>
<evidence type="ECO:0000313" key="21">
    <source>
        <dbReference type="Proteomes" id="UP000199520"/>
    </source>
</evidence>
<dbReference type="GO" id="GO:0005886">
    <property type="term" value="C:plasma membrane"/>
    <property type="evidence" value="ECO:0007669"/>
    <property type="project" value="UniProtKB-SubCell"/>
</dbReference>
<keyword evidence="12 19" id="KW-1133">Transmembrane helix</keyword>
<gene>
    <name evidence="19" type="primary">cobS</name>
    <name evidence="20" type="ORF">SAMN04490355_1002156</name>
</gene>
<dbReference type="AlphaFoldDB" id="A0A1I4H4L8"/>
<comment type="catalytic activity">
    <reaction evidence="18 19">
        <text>alpha-ribazole 5'-phosphate + adenosylcob(III)inamide-GDP = adenosylcob(III)alamin 5'-phosphate + GMP + H(+)</text>
        <dbReference type="Rhea" id="RHEA:23560"/>
        <dbReference type="ChEBI" id="CHEBI:15378"/>
        <dbReference type="ChEBI" id="CHEBI:57918"/>
        <dbReference type="ChEBI" id="CHEBI:58115"/>
        <dbReference type="ChEBI" id="CHEBI:60487"/>
        <dbReference type="ChEBI" id="CHEBI:60493"/>
        <dbReference type="EC" id="2.7.8.26"/>
    </reaction>
</comment>
<evidence type="ECO:0000256" key="3">
    <source>
        <dbReference type="ARBA" id="ARBA00004663"/>
    </source>
</evidence>
<evidence type="ECO:0000256" key="13">
    <source>
        <dbReference type="ARBA" id="ARBA00023136"/>
    </source>
</evidence>